<proteinExistence type="predicted"/>
<dbReference type="EMBL" id="DF849233">
    <property type="protein sequence ID" value="GAT56052.1"/>
    <property type="molecule type" value="Genomic_DNA"/>
</dbReference>
<reference evidence="2" key="1">
    <citation type="submission" date="2014-09" db="EMBL/GenBank/DDBJ databases">
        <title>Genome sequence of the luminous mushroom Mycena chlorophos for searching fungal bioluminescence genes.</title>
        <authorList>
            <person name="Tanaka Y."/>
            <person name="Kasuga D."/>
            <person name="Oba Y."/>
            <person name="Hase S."/>
            <person name="Sato K."/>
            <person name="Oba Y."/>
            <person name="Sakakibara Y."/>
        </authorList>
    </citation>
    <scope>NUCLEOTIDE SEQUENCE</scope>
</reference>
<accession>A0ABQ0LYJ7</accession>
<sequence>MPNLTVEDAHGEMELRSEYRLVMRSSSGVLMRLLPAMASEFRADRPLAPTENEEEDEEDDDTEEEDAMDWWDERCVDRVLGVMDEDVQAFSGLI</sequence>
<evidence type="ECO:0000313" key="3">
    <source>
        <dbReference type="Proteomes" id="UP000815677"/>
    </source>
</evidence>
<feature type="region of interest" description="Disordered" evidence="1">
    <location>
        <begin position="41"/>
        <end position="68"/>
    </location>
</feature>
<evidence type="ECO:0000256" key="1">
    <source>
        <dbReference type="SAM" id="MobiDB-lite"/>
    </source>
</evidence>
<evidence type="ECO:0000313" key="2">
    <source>
        <dbReference type="EMBL" id="GAT56052.1"/>
    </source>
</evidence>
<dbReference type="Proteomes" id="UP000815677">
    <property type="component" value="Unassembled WGS sequence"/>
</dbReference>
<name>A0ABQ0LYJ7_MYCCL</name>
<organism evidence="2 3">
    <name type="scientific">Mycena chlorophos</name>
    <name type="common">Agaric fungus</name>
    <name type="synonym">Agaricus chlorophos</name>
    <dbReference type="NCBI Taxonomy" id="658473"/>
    <lineage>
        <taxon>Eukaryota</taxon>
        <taxon>Fungi</taxon>
        <taxon>Dikarya</taxon>
        <taxon>Basidiomycota</taxon>
        <taxon>Agaricomycotina</taxon>
        <taxon>Agaricomycetes</taxon>
        <taxon>Agaricomycetidae</taxon>
        <taxon>Agaricales</taxon>
        <taxon>Marasmiineae</taxon>
        <taxon>Mycenaceae</taxon>
        <taxon>Mycena</taxon>
    </lineage>
</organism>
<gene>
    <name evidence="2" type="ORF">MCHLO_12751</name>
</gene>
<protein>
    <submittedName>
        <fullName evidence="2">Uncharacterized protein</fullName>
    </submittedName>
</protein>
<keyword evidence="3" id="KW-1185">Reference proteome</keyword>
<feature type="compositionally biased region" description="Acidic residues" evidence="1">
    <location>
        <begin position="51"/>
        <end position="68"/>
    </location>
</feature>